<dbReference type="PANTHER" id="PTHR10803:SF3">
    <property type="entry name" value="ATPASE GET3"/>
    <property type="match status" value="1"/>
</dbReference>
<dbReference type="EMBL" id="CAEZWB010000016">
    <property type="protein sequence ID" value="CAB4641387.1"/>
    <property type="molecule type" value="Genomic_DNA"/>
</dbReference>
<feature type="domain" description="ArsA/GET3 Anion-transporting ATPase-like" evidence="2">
    <location>
        <begin position="6"/>
        <end position="156"/>
    </location>
</feature>
<dbReference type="AlphaFoldDB" id="A0A6J6JVM4"/>
<comment type="similarity">
    <text evidence="1">Belongs to the arsA ATPase family.</text>
</comment>
<evidence type="ECO:0000259" key="2">
    <source>
        <dbReference type="Pfam" id="PF02374"/>
    </source>
</evidence>
<reference evidence="3" key="1">
    <citation type="submission" date="2020-05" db="EMBL/GenBank/DDBJ databases">
        <authorList>
            <person name="Chiriac C."/>
            <person name="Salcher M."/>
            <person name="Ghai R."/>
            <person name="Kavagutti S V."/>
        </authorList>
    </citation>
    <scope>NUCLEOTIDE SEQUENCE</scope>
</reference>
<gene>
    <name evidence="3" type="ORF">UFOPK2166_00231</name>
</gene>
<protein>
    <submittedName>
        <fullName evidence="3">Unannotated protein</fullName>
    </submittedName>
</protein>
<evidence type="ECO:0000313" key="3">
    <source>
        <dbReference type="EMBL" id="CAB4641387.1"/>
    </source>
</evidence>
<evidence type="ECO:0000256" key="1">
    <source>
        <dbReference type="ARBA" id="ARBA00011040"/>
    </source>
</evidence>
<proteinExistence type="inferred from homology"/>
<dbReference type="InterPro" id="IPR016300">
    <property type="entry name" value="ATPase_ArsA/GET3"/>
</dbReference>
<dbReference type="GO" id="GO:0016887">
    <property type="term" value="F:ATP hydrolysis activity"/>
    <property type="evidence" value="ECO:0007669"/>
    <property type="project" value="InterPro"/>
</dbReference>
<dbReference type="PANTHER" id="PTHR10803">
    <property type="entry name" value="ARSENICAL PUMP-DRIVING ATPASE ARSENITE-TRANSLOCATING ATPASE"/>
    <property type="match status" value="1"/>
</dbReference>
<dbReference type="Pfam" id="PF02374">
    <property type="entry name" value="ArsA_ATPase"/>
    <property type="match status" value="2"/>
</dbReference>
<dbReference type="InterPro" id="IPR025723">
    <property type="entry name" value="ArsA/GET3_ATPase-like"/>
</dbReference>
<organism evidence="3">
    <name type="scientific">freshwater metagenome</name>
    <dbReference type="NCBI Taxonomy" id="449393"/>
    <lineage>
        <taxon>unclassified sequences</taxon>
        <taxon>metagenomes</taxon>
        <taxon>ecological metagenomes</taxon>
    </lineage>
</organism>
<dbReference type="Gene3D" id="3.40.50.300">
    <property type="entry name" value="P-loop containing nucleotide triphosphate hydrolases"/>
    <property type="match status" value="1"/>
</dbReference>
<name>A0A6J6JVM4_9ZZZZ</name>
<dbReference type="SUPFAM" id="SSF52540">
    <property type="entry name" value="P-loop containing nucleoside triphosphate hydrolases"/>
    <property type="match status" value="1"/>
</dbReference>
<dbReference type="InterPro" id="IPR027417">
    <property type="entry name" value="P-loop_NTPase"/>
</dbReference>
<dbReference type="GO" id="GO:0005524">
    <property type="term" value="F:ATP binding"/>
    <property type="evidence" value="ECO:0007669"/>
    <property type="project" value="InterPro"/>
</dbReference>
<accession>A0A6J6JVM4</accession>
<feature type="domain" description="ArsA/GET3 Anion-transporting ATPase-like" evidence="2">
    <location>
        <begin position="162"/>
        <end position="217"/>
    </location>
</feature>
<sequence>MLSRQLLFVTGKGGVGKTSIAVALATSAAASGKRTLLCEMDSKGAIANALGVSQLGFEPTEVSPRLFAMAMNTQDSLREYIRLFVRIPLITSIGPLAKMFDFVASAAPGVKEILAVGKLCWEVREKNYDIVIVDAEASGHIVAQIEAPRTLTNIVQVGLIRDQTKWMQEILHDSSRTGVVVVTTPEEMPVVETIELLDTLSAKSSVAVAAVVANRVSSDIFADRDLPLFGALQTFVGSQQCTAQQQALLTAPLRAVEIAVDRRTHAVAHLALLAQRLRSPSVPLVVLPDVAVNQHDPRKLNEQLATALSEELS</sequence>